<feature type="domain" description="Response regulatory" evidence="3">
    <location>
        <begin position="23"/>
        <end position="134"/>
    </location>
</feature>
<dbReference type="RefSeq" id="WP_231562097.1">
    <property type="nucleotide sequence ID" value="NZ_JQEC01000057.1"/>
</dbReference>
<keyword evidence="1" id="KW-0902">Two-component regulatory system</keyword>
<evidence type="ECO:0000313" key="5">
    <source>
        <dbReference type="EMBL" id="KGJ88977.1"/>
    </source>
</evidence>
<evidence type="ECO:0000259" key="3">
    <source>
        <dbReference type="PROSITE" id="PS50110"/>
    </source>
</evidence>
<dbReference type="InterPro" id="IPR007492">
    <property type="entry name" value="LytTR_DNA-bd_dom"/>
</dbReference>
<dbReference type="InterPro" id="IPR011006">
    <property type="entry name" value="CheY-like_superfamily"/>
</dbReference>
<dbReference type="GO" id="GO:0003677">
    <property type="term" value="F:DNA binding"/>
    <property type="evidence" value="ECO:0007669"/>
    <property type="project" value="InterPro"/>
</dbReference>
<name>A0A099KG45_COLPS</name>
<reference evidence="5 6" key="1">
    <citation type="submission" date="2014-08" db="EMBL/GenBank/DDBJ databases">
        <title>Genomic and Phenotypic Diversity of Colwellia psychrerythraea strains from Disparate Marine Basins.</title>
        <authorList>
            <person name="Techtmann S.M."/>
            <person name="Stelling S.C."/>
            <person name="Utturkar S.M."/>
            <person name="Alshibli N."/>
            <person name="Harris A."/>
            <person name="Brown S.D."/>
            <person name="Hazen T.C."/>
        </authorList>
    </citation>
    <scope>NUCLEOTIDE SEQUENCE [LARGE SCALE GENOMIC DNA]</scope>
    <source>
        <strain evidence="5 6">GAB14E</strain>
    </source>
</reference>
<dbReference type="AlphaFoldDB" id="A0A099KG45"/>
<accession>A0A099KG45</accession>
<dbReference type="PROSITE" id="PS50110">
    <property type="entry name" value="RESPONSE_REGULATORY"/>
    <property type="match status" value="1"/>
</dbReference>
<gene>
    <name evidence="5" type="ORF">GAB14E_3973</name>
</gene>
<keyword evidence="2" id="KW-0597">Phosphoprotein</keyword>
<dbReference type="SUPFAM" id="SSF52172">
    <property type="entry name" value="CheY-like"/>
    <property type="match status" value="1"/>
</dbReference>
<dbReference type="Gene3D" id="2.40.50.1020">
    <property type="entry name" value="LytTr DNA-binding domain"/>
    <property type="match status" value="1"/>
</dbReference>
<proteinExistence type="predicted"/>
<dbReference type="SMART" id="SM00448">
    <property type="entry name" value="REC"/>
    <property type="match status" value="1"/>
</dbReference>
<evidence type="ECO:0000313" key="6">
    <source>
        <dbReference type="Proteomes" id="UP000029868"/>
    </source>
</evidence>
<dbReference type="SMART" id="SM00850">
    <property type="entry name" value="LytTR"/>
    <property type="match status" value="1"/>
</dbReference>
<dbReference type="GO" id="GO:0000156">
    <property type="term" value="F:phosphorelay response regulator activity"/>
    <property type="evidence" value="ECO:0007669"/>
    <property type="project" value="InterPro"/>
</dbReference>
<feature type="modified residue" description="4-aspartylphosphate" evidence="2">
    <location>
        <position position="74"/>
    </location>
</feature>
<evidence type="ECO:0000259" key="4">
    <source>
        <dbReference type="PROSITE" id="PS50930"/>
    </source>
</evidence>
<dbReference type="Proteomes" id="UP000029868">
    <property type="component" value="Unassembled WGS sequence"/>
</dbReference>
<protein>
    <submittedName>
        <fullName evidence="5">Two component transcriptional regulator, LytTR family</fullName>
    </submittedName>
</protein>
<dbReference type="EMBL" id="JQEC01000057">
    <property type="protein sequence ID" value="KGJ88977.1"/>
    <property type="molecule type" value="Genomic_DNA"/>
</dbReference>
<feature type="domain" description="HTH LytTR-type" evidence="4">
    <location>
        <begin position="169"/>
        <end position="275"/>
    </location>
</feature>
<dbReference type="InterPro" id="IPR001789">
    <property type="entry name" value="Sig_transdc_resp-reg_receiver"/>
</dbReference>
<dbReference type="InterPro" id="IPR046947">
    <property type="entry name" value="LytR-like"/>
</dbReference>
<comment type="caution">
    <text evidence="5">The sequence shown here is derived from an EMBL/GenBank/DDBJ whole genome shotgun (WGS) entry which is preliminary data.</text>
</comment>
<dbReference type="PATRIC" id="fig|28229.3.peg.3940"/>
<dbReference type="PANTHER" id="PTHR37299:SF1">
    <property type="entry name" value="STAGE 0 SPORULATION PROTEIN A HOMOLOG"/>
    <property type="match status" value="1"/>
</dbReference>
<organism evidence="5 6">
    <name type="scientific">Colwellia psychrerythraea</name>
    <name type="common">Vibrio psychroerythus</name>
    <dbReference type="NCBI Taxonomy" id="28229"/>
    <lineage>
        <taxon>Bacteria</taxon>
        <taxon>Pseudomonadati</taxon>
        <taxon>Pseudomonadota</taxon>
        <taxon>Gammaproteobacteria</taxon>
        <taxon>Alteromonadales</taxon>
        <taxon>Colwelliaceae</taxon>
        <taxon>Colwellia</taxon>
    </lineage>
</organism>
<sequence>MSNLLVTNNLKDKAIKDMPDKIRIIFADDEKPARDKLAHQLSLITDIEVLGFATTGKEAVKLINELEPDLVLLDIQMPEISGMELLSLLDYKPLIIFTTAYDQFAIQAFEQSSTDYLLKPFPLGRLKDAIDKAKKQFLANLPAEDSQQGQPAQQTPNYQLNDVAPIKRLVSKNGERMTILSPSDLLFIKSAQGNCLAWDGKENHYLSEKLDFLEQSLAPADFVRIHRSYLINIDKIKEIQRWFNGKLMVIMNDENKTELSTSRAGADKLKQLLGL</sequence>
<dbReference type="PANTHER" id="PTHR37299">
    <property type="entry name" value="TRANSCRIPTIONAL REGULATOR-RELATED"/>
    <property type="match status" value="1"/>
</dbReference>
<evidence type="ECO:0000256" key="1">
    <source>
        <dbReference type="ARBA" id="ARBA00023012"/>
    </source>
</evidence>
<dbReference type="Gene3D" id="3.40.50.2300">
    <property type="match status" value="1"/>
</dbReference>
<dbReference type="PROSITE" id="PS50930">
    <property type="entry name" value="HTH_LYTTR"/>
    <property type="match status" value="1"/>
</dbReference>
<dbReference type="Pfam" id="PF00072">
    <property type="entry name" value="Response_reg"/>
    <property type="match status" value="1"/>
</dbReference>
<dbReference type="Pfam" id="PF04397">
    <property type="entry name" value="LytTR"/>
    <property type="match status" value="1"/>
</dbReference>
<evidence type="ECO:0000256" key="2">
    <source>
        <dbReference type="PROSITE-ProRule" id="PRU00169"/>
    </source>
</evidence>